<evidence type="ECO:0000259" key="8">
    <source>
        <dbReference type="PROSITE" id="PS51446"/>
    </source>
</evidence>
<evidence type="ECO:0000256" key="4">
    <source>
        <dbReference type="ARBA" id="ARBA00022900"/>
    </source>
</evidence>
<feature type="disulfide bond" evidence="7">
    <location>
        <begin position="197"/>
        <end position="212"/>
    </location>
</feature>
<sequence length="235" mass="26219">MFIKDCNTCWCNADGTSFFCTRRVCIEMSDDAEDPNQELSLRVVEKECTPNELFEMDCNMCRCNDDGKSFSCTRRACIEIDDKIFELAPCISIDTTESIALSCDPGSVFDRDCNVCRCTSDGHHATCTLKRCQKDTDVTSTDTTESIVLSCDPGSVFDRDCNVCRCTSDGHHATCTLKRCQKDTDVTSTEPSQAFRCTPGDQFRRDCNDCTCSADGKNVFCTVRLCDEVLEEITP</sequence>
<dbReference type="GO" id="GO:0005576">
    <property type="term" value="C:extracellular region"/>
    <property type="evidence" value="ECO:0007669"/>
    <property type="project" value="UniProtKB-SubCell"/>
</dbReference>
<organism evidence="9 10">
    <name type="scientific">Operophtera brumata</name>
    <name type="common">Winter moth</name>
    <name type="synonym">Phalaena brumata</name>
    <dbReference type="NCBI Taxonomy" id="104452"/>
    <lineage>
        <taxon>Eukaryota</taxon>
        <taxon>Metazoa</taxon>
        <taxon>Ecdysozoa</taxon>
        <taxon>Arthropoda</taxon>
        <taxon>Hexapoda</taxon>
        <taxon>Insecta</taxon>
        <taxon>Pterygota</taxon>
        <taxon>Neoptera</taxon>
        <taxon>Endopterygota</taxon>
        <taxon>Lepidoptera</taxon>
        <taxon>Glossata</taxon>
        <taxon>Ditrysia</taxon>
        <taxon>Geometroidea</taxon>
        <taxon>Geometridae</taxon>
        <taxon>Larentiinae</taxon>
        <taxon>Operophtera</taxon>
    </lineage>
</organism>
<protein>
    <submittedName>
        <fullName evidence="9">Cysteine-rich/pacifastin venom protein 2</fullName>
    </submittedName>
</protein>
<comment type="similarity">
    <text evidence="6 7">Belongs to the protease inhibitor I19 family.</text>
</comment>
<comment type="subcellular location">
    <subcellularLocation>
        <location evidence="1">Secreted</location>
    </subcellularLocation>
</comment>
<dbReference type="EMBL" id="JTDY01005183">
    <property type="protein sequence ID" value="KOB67284.1"/>
    <property type="molecule type" value="Genomic_DNA"/>
</dbReference>
<feature type="site" description="Reactive bond" evidence="7">
    <location>
        <begin position="177"/>
        <end position="178"/>
    </location>
</feature>
<dbReference type="SUPFAM" id="SSF57283">
    <property type="entry name" value="PMP inhibitors"/>
    <property type="match status" value="5"/>
</dbReference>
<name>A0A0L7KW74_OPEBR</name>
<dbReference type="STRING" id="104452.A0A0L7KW74"/>
<evidence type="ECO:0000256" key="7">
    <source>
        <dbReference type="PROSITE-ProRule" id="PRU00776"/>
    </source>
</evidence>
<evidence type="ECO:0000256" key="6">
    <source>
        <dbReference type="ARBA" id="ARBA00029459"/>
    </source>
</evidence>
<evidence type="ECO:0000313" key="9">
    <source>
        <dbReference type="EMBL" id="KOB67284.1"/>
    </source>
</evidence>
<gene>
    <name evidence="9" type="ORF">OBRU01_20630</name>
</gene>
<evidence type="ECO:0000256" key="2">
    <source>
        <dbReference type="ARBA" id="ARBA00022525"/>
    </source>
</evidence>
<evidence type="ECO:0000256" key="1">
    <source>
        <dbReference type="ARBA" id="ARBA00004613"/>
    </source>
</evidence>
<feature type="domain" description="Pacifastin" evidence="8">
    <location>
        <begin position="194"/>
        <end position="229"/>
    </location>
</feature>
<dbReference type="Proteomes" id="UP000037510">
    <property type="component" value="Unassembled WGS sequence"/>
</dbReference>
<feature type="site" description="Reactive bond" evidence="7">
    <location>
        <begin position="129"/>
        <end position="130"/>
    </location>
</feature>
<feature type="domain" description="Pacifastin" evidence="8">
    <location>
        <begin position="100"/>
        <end position="135"/>
    </location>
</feature>
<proteinExistence type="inferred from homology"/>
<dbReference type="PROSITE" id="PS51446">
    <property type="entry name" value="PACIFASTIN"/>
    <property type="match status" value="4"/>
</dbReference>
<comment type="caution">
    <text evidence="7">Lacks conserved residue(s) required for the propagation of feature annotation.</text>
</comment>
<dbReference type="AlphaFoldDB" id="A0A0L7KW74"/>
<keyword evidence="4 7" id="KW-0722">Serine protease inhibitor</keyword>
<evidence type="ECO:0000313" key="10">
    <source>
        <dbReference type="Proteomes" id="UP000037510"/>
    </source>
</evidence>
<keyword evidence="5 7" id="KW-1015">Disulfide bond</keyword>
<evidence type="ECO:0000256" key="3">
    <source>
        <dbReference type="ARBA" id="ARBA00022690"/>
    </source>
</evidence>
<evidence type="ECO:0000256" key="5">
    <source>
        <dbReference type="ARBA" id="ARBA00023157"/>
    </source>
</evidence>
<dbReference type="GO" id="GO:0004867">
    <property type="term" value="F:serine-type endopeptidase inhibitor activity"/>
    <property type="evidence" value="ECO:0007669"/>
    <property type="project" value="UniProtKB-UniRule"/>
</dbReference>
<reference evidence="9 10" key="1">
    <citation type="journal article" date="2015" name="Genome Biol. Evol.">
        <title>The genome of winter moth (Operophtera brumata) provides a genomic perspective on sexual dimorphism and phenology.</title>
        <authorList>
            <person name="Derks M.F."/>
            <person name="Smit S."/>
            <person name="Salis L."/>
            <person name="Schijlen E."/>
            <person name="Bossers A."/>
            <person name="Mateman C."/>
            <person name="Pijl A.S."/>
            <person name="de Ridder D."/>
            <person name="Groenen M.A."/>
            <person name="Visser M.E."/>
            <person name="Megens H.J."/>
        </authorList>
    </citation>
    <scope>NUCLEOTIDE SEQUENCE [LARGE SCALE GENOMIC DNA]</scope>
    <source>
        <strain evidence="9">WM2013NL</strain>
        <tissue evidence="9">Head and thorax</tissue>
    </source>
</reference>
<keyword evidence="3 7" id="KW-0646">Protease inhibitor</keyword>
<feature type="disulfide bond" evidence="7">
    <location>
        <begin position="48"/>
        <end position="63"/>
    </location>
</feature>
<dbReference type="Pfam" id="PF05375">
    <property type="entry name" value="Pacifastin_I"/>
    <property type="match status" value="5"/>
</dbReference>
<dbReference type="InterPro" id="IPR008037">
    <property type="entry name" value="Pacifastin_dom"/>
</dbReference>
<feature type="domain" description="Pacifastin" evidence="8">
    <location>
        <begin position="45"/>
        <end position="80"/>
    </location>
</feature>
<feature type="disulfide bond" evidence="7">
    <location>
        <begin position="151"/>
        <end position="166"/>
    </location>
</feature>
<keyword evidence="10" id="KW-1185">Reference proteome</keyword>
<feature type="disulfide bond" evidence="7">
    <location>
        <begin position="103"/>
        <end position="118"/>
    </location>
</feature>
<dbReference type="InterPro" id="IPR036201">
    <property type="entry name" value="Pacifastin_dom_sf"/>
</dbReference>
<accession>A0A0L7KW74</accession>
<feature type="domain" description="Pacifastin" evidence="8">
    <location>
        <begin position="148"/>
        <end position="183"/>
    </location>
</feature>
<comment type="caution">
    <text evidence="9">The sequence shown here is derived from an EMBL/GenBank/DDBJ whole genome shotgun (WGS) entry which is preliminary data.</text>
</comment>
<keyword evidence="2" id="KW-0964">Secreted</keyword>